<dbReference type="SUPFAM" id="SSF55729">
    <property type="entry name" value="Acyl-CoA N-acyltransferases (Nat)"/>
    <property type="match status" value="1"/>
</dbReference>
<proteinExistence type="predicted"/>
<gene>
    <name evidence="2" type="ORF">DWX41_05505</name>
</gene>
<dbReference type="GO" id="GO:0016747">
    <property type="term" value="F:acyltransferase activity, transferring groups other than amino-acyl groups"/>
    <property type="evidence" value="ECO:0007669"/>
    <property type="project" value="InterPro"/>
</dbReference>
<name>A0A3E2WYS1_9FIRM</name>
<dbReference type="InterPro" id="IPR016181">
    <property type="entry name" value="Acyl_CoA_acyltransferase"/>
</dbReference>
<dbReference type="InterPro" id="IPR051531">
    <property type="entry name" value="N-acetyltransferase"/>
</dbReference>
<dbReference type="AlphaFoldDB" id="A0A3E2WYS1"/>
<accession>A0A3E2WYS1</accession>
<organism evidence="2 3">
    <name type="scientific">Hungatella hathewayi</name>
    <dbReference type="NCBI Taxonomy" id="154046"/>
    <lineage>
        <taxon>Bacteria</taxon>
        <taxon>Bacillati</taxon>
        <taxon>Bacillota</taxon>
        <taxon>Clostridia</taxon>
        <taxon>Lachnospirales</taxon>
        <taxon>Lachnospiraceae</taxon>
        <taxon>Hungatella</taxon>
    </lineage>
</organism>
<dbReference type="PANTHER" id="PTHR43792:SF13">
    <property type="entry name" value="ACETYLTRANSFERASE"/>
    <property type="match status" value="1"/>
</dbReference>
<evidence type="ECO:0000259" key="1">
    <source>
        <dbReference type="PROSITE" id="PS51186"/>
    </source>
</evidence>
<reference evidence="2 3" key="1">
    <citation type="submission" date="2018-08" db="EMBL/GenBank/DDBJ databases">
        <title>A genome reference for cultivated species of the human gut microbiota.</title>
        <authorList>
            <person name="Zou Y."/>
            <person name="Xue W."/>
            <person name="Luo G."/>
        </authorList>
    </citation>
    <scope>NUCLEOTIDE SEQUENCE [LARGE SCALE GENOMIC DNA]</scope>
    <source>
        <strain evidence="2 3">AF19-21</strain>
    </source>
</reference>
<dbReference type="Proteomes" id="UP000261111">
    <property type="component" value="Unassembled WGS sequence"/>
</dbReference>
<protein>
    <submittedName>
        <fullName evidence="2">N-acetyltransferase</fullName>
    </submittedName>
</protein>
<comment type="caution">
    <text evidence="2">The sequence shown here is derived from an EMBL/GenBank/DDBJ whole genome shotgun (WGS) entry which is preliminary data.</text>
</comment>
<evidence type="ECO:0000313" key="3">
    <source>
        <dbReference type="Proteomes" id="UP000261111"/>
    </source>
</evidence>
<dbReference type="EMBL" id="QVIA01000005">
    <property type="protein sequence ID" value="RGC33634.1"/>
    <property type="molecule type" value="Genomic_DNA"/>
</dbReference>
<dbReference type="PANTHER" id="PTHR43792">
    <property type="entry name" value="GNAT FAMILY, PUTATIVE (AFU_ORTHOLOGUE AFUA_3G00765)-RELATED-RELATED"/>
    <property type="match status" value="1"/>
</dbReference>
<evidence type="ECO:0000313" key="2">
    <source>
        <dbReference type="EMBL" id="RGC33634.1"/>
    </source>
</evidence>
<dbReference type="Gene3D" id="3.40.630.30">
    <property type="match status" value="1"/>
</dbReference>
<dbReference type="InterPro" id="IPR000182">
    <property type="entry name" value="GNAT_dom"/>
</dbReference>
<keyword evidence="2" id="KW-0808">Transferase</keyword>
<feature type="domain" description="N-acetyltransferase" evidence="1">
    <location>
        <begin position="10"/>
        <end position="166"/>
    </location>
</feature>
<sequence length="166" mass="19131">MVNHIETKRLSITALTPGQLELWINDIPMLEKELGCSYQAEPMKGVFKEIAAGQLELAKNAGENYIWYSFWFMIRKSDNVVVGSADFKNLPDKNGEVEIGYGLGKAFEHCGYMTETVQAMCDWARKQKGVRHIIAETDIDGYASQRILRRCGFKEYKRDITVWWRL</sequence>
<dbReference type="PROSITE" id="PS51186">
    <property type="entry name" value="GNAT"/>
    <property type="match status" value="1"/>
</dbReference>
<dbReference type="Pfam" id="PF13302">
    <property type="entry name" value="Acetyltransf_3"/>
    <property type="match status" value="1"/>
</dbReference>